<dbReference type="AlphaFoldDB" id="A0A6J6UEG5"/>
<protein>
    <submittedName>
        <fullName evidence="1">Unannotated protein</fullName>
    </submittedName>
</protein>
<name>A0A6J6UEG5_9ZZZZ</name>
<organism evidence="1">
    <name type="scientific">freshwater metagenome</name>
    <dbReference type="NCBI Taxonomy" id="449393"/>
    <lineage>
        <taxon>unclassified sequences</taxon>
        <taxon>metagenomes</taxon>
        <taxon>ecological metagenomes</taxon>
    </lineage>
</organism>
<gene>
    <name evidence="1" type="ORF">UFOPK2754_02229</name>
</gene>
<accession>A0A6J6UEG5</accession>
<sequence>MTTNNKRSDRLPVPELPAMADWAEALVAQARSEGVSLTGDGGLLTAMIRQVLQTGLEV</sequence>
<proteinExistence type="predicted"/>
<reference evidence="1" key="1">
    <citation type="submission" date="2020-05" db="EMBL/GenBank/DDBJ databases">
        <authorList>
            <person name="Chiriac C."/>
            <person name="Salcher M."/>
            <person name="Ghai R."/>
            <person name="Kavagutti S V."/>
        </authorList>
    </citation>
    <scope>NUCLEOTIDE SEQUENCE</scope>
</reference>
<evidence type="ECO:0000313" key="1">
    <source>
        <dbReference type="EMBL" id="CAB4758170.1"/>
    </source>
</evidence>
<dbReference type="EMBL" id="CAEZYR010000094">
    <property type="protein sequence ID" value="CAB4758170.1"/>
    <property type="molecule type" value="Genomic_DNA"/>
</dbReference>